<evidence type="ECO:0000256" key="6">
    <source>
        <dbReference type="ARBA" id="ARBA00022989"/>
    </source>
</evidence>
<sequence>MLRLAGTLAAVVALAASATIVVLPSGSAVMLPILAVLLAALVAAALLRAHPATFAAACLLGWFGLLFAGPFTVTDRELNALRRAAGRGDEAAGMLIGYFETFAPYNPYLLVAITALIIGLFLYRMGRGEARYERLLRASDGLARMLTRTGLASALVLLPLLILAIMYDVIQRKYLGFDPAFTRTEWYRMFSAARVQELEWHLHATLFLLCLGYAYVRDAHVRIELVREGLAPRTRAMIELAGCLLFMVPYCYVVMKYGIENAVRSYTIGERSAAQTGLDHRFVIKTMLPLGFSLIALAGMSVAMRCIVFLWGPASLKAASGTYAYSHLHPAAPAEPTPS</sequence>
<evidence type="ECO:0000256" key="4">
    <source>
        <dbReference type="ARBA" id="ARBA00022519"/>
    </source>
</evidence>
<evidence type="ECO:0000256" key="9">
    <source>
        <dbReference type="RuleBase" id="RU369079"/>
    </source>
</evidence>
<feature type="transmembrane region" description="Helical" evidence="9">
    <location>
        <begin position="200"/>
        <end position="216"/>
    </location>
</feature>
<proteinExistence type="inferred from homology"/>
<dbReference type="Pfam" id="PF04290">
    <property type="entry name" value="DctQ"/>
    <property type="match status" value="1"/>
</dbReference>
<feature type="transmembrane region" description="Helical" evidence="9">
    <location>
        <begin position="28"/>
        <end position="47"/>
    </location>
</feature>
<reference evidence="12" key="1">
    <citation type="journal article" date="2019" name="Int. J. Syst. Evol. Microbiol.">
        <title>The Global Catalogue of Microorganisms (GCM) 10K type strain sequencing project: providing services to taxonomists for standard genome sequencing and annotation.</title>
        <authorList>
            <consortium name="The Broad Institute Genomics Platform"/>
            <consortium name="The Broad Institute Genome Sequencing Center for Infectious Disease"/>
            <person name="Wu L."/>
            <person name="Ma J."/>
        </authorList>
    </citation>
    <scope>NUCLEOTIDE SEQUENCE [LARGE SCALE GENOMIC DNA]</scope>
    <source>
        <strain evidence="12">ZS-35-S2</strain>
    </source>
</reference>
<keyword evidence="7 9" id="KW-0472">Membrane</keyword>
<feature type="domain" description="Tripartite ATP-independent periplasmic transporters DctQ component" evidence="10">
    <location>
        <begin position="164"/>
        <end position="304"/>
    </location>
</feature>
<comment type="subunit">
    <text evidence="9">The complex comprises the extracytoplasmic solute receptor protein and the two transmembrane proteins.</text>
</comment>
<evidence type="ECO:0000256" key="8">
    <source>
        <dbReference type="ARBA" id="ARBA00038436"/>
    </source>
</evidence>
<dbReference type="Proteomes" id="UP001597371">
    <property type="component" value="Unassembled WGS sequence"/>
</dbReference>
<comment type="subcellular location">
    <subcellularLocation>
        <location evidence="1 9">Cell inner membrane</location>
        <topology evidence="1 9">Multi-pass membrane protein</topology>
    </subcellularLocation>
</comment>
<comment type="similarity">
    <text evidence="8 9">Belongs to the TRAP transporter small permease family.</text>
</comment>
<evidence type="ECO:0000256" key="1">
    <source>
        <dbReference type="ARBA" id="ARBA00004429"/>
    </source>
</evidence>
<feature type="transmembrane region" description="Helical" evidence="9">
    <location>
        <begin position="145"/>
        <end position="167"/>
    </location>
</feature>
<organism evidence="11 12">
    <name type="scientific">Aureimonas populi</name>
    <dbReference type="NCBI Taxonomy" id="1701758"/>
    <lineage>
        <taxon>Bacteria</taxon>
        <taxon>Pseudomonadati</taxon>
        <taxon>Pseudomonadota</taxon>
        <taxon>Alphaproteobacteria</taxon>
        <taxon>Hyphomicrobiales</taxon>
        <taxon>Aurantimonadaceae</taxon>
        <taxon>Aureimonas</taxon>
    </lineage>
</organism>
<keyword evidence="6 9" id="KW-1133">Transmembrane helix</keyword>
<evidence type="ECO:0000256" key="2">
    <source>
        <dbReference type="ARBA" id="ARBA00022448"/>
    </source>
</evidence>
<evidence type="ECO:0000256" key="3">
    <source>
        <dbReference type="ARBA" id="ARBA00022475"/>
    </source>
</evidence>
<keyword evidence="12" id="KW-1185">Reference proteome</keyword>
<evidence type="ECO:0000256" key="5">
    <source>
        <dbReference type="ARBA" id="ARBA00022692"/>
    </source>
</evidence>
<evidence type="ECO:0000313" key="12">
    <source>
        <dbReference type="Proteomes" id="UP001597371"/>
    </source>
</evidence>
<comment type="function">
    <text evidence="9">Part of the tripartite ATP-independent periplasmic (TRAP) transport system.</text>
</comment>
<evidence type="ECO:0000313" key="11">
    <source>
        <dbReference type="EMBL" id="MFD2239235.1"/>
    </source>
</evidence>
<name>A0ABW5CPS0_9HYPH</name>
<keyword evidence="4 9" id="KW-0997">Cell inner membrane</keyword>
<accession>A0ABW5CPS0</accession>
<feature type="transmembrane region" description="Helical" evidence="9">
    <location>
        <begin position="105"/>
        <end position="124"/>
    </location>
</feature>
<dbReference type="PANTHER" id="PTHR35011:SF4">
    <property type="entry name" value="SLL1102 PROTEIN"/>
    <property type="match status" value="1"/>
</dbReference>
<keyword evidence="2 9" id="KW-0813">Transport</keyword>
<evidence type="ECO:0000256" key="7">
    <source>
        <dbReference type="ARBA" id="ARBA00023136"/>
    </source>
</evidence>
<keyword evidence="5 9" id="KW-0812">Transmembrane</keyword>
<comment type="caution">
    <text evidence="9">Lacks conserved residue(s) required for the propagation of feature annotation.</text>
</comment>
<feature type="transmembrane region" description="Helical" evidence="9">
    <location>
        <begin position="54"/>
        <end position="73"/>
    </location>
</feature>
<dbReference type="EMBL" id="JBHUIJ010000028">
    <property type="protein sequence ID" value="MFD2239235.1"/>
    <property type="molecule type" value="Genomic_DNA"/>
</dbReference>
<keyword evidence="3" id="KW-1003">Cell membrane</keyword>
<gene>
    <name evidence="11" type="ORF">ACFSKQ_17435</name>
</gene>
<comment type="caution">
    <text evidence="11">The sequence shown here is derived from an EMBL/GenBank/DDBJ whole genome shotgun (WGS) entry which is preliminary data.</text>
</comment>
<protein>
    <recommendedName>
        <fullName evidence="9">TRAP transporter small permease protein</fullName>
    </recommendedName>
</protein>
<dbReference type="RefSeq" id="WP_209738324.1">
    <property type="nucleotide sequence ID" value="NZ_CP072611.1"/>
</dbReference>
<feature type="transmembrane region" description="Helical" evidence="9">
    <location>
        <begin position="236"/>
        <end position="255"/>
    </location>
</feature>
<dbReference type="InterPro" id="IPR007387">
    <property type="entry name" value="TRAP_DctQ"/>
</dbReference>
<dbReference type="PANTHER" id="PTHR35011">
    <property type="entry name" value="2,3-DIKETO-L-GULONATE TRAP TRANSPORTER SMALL PERMEASE PROTEIN YIAM"/>
    <property type="match status" value="1"/>
</dbReference>
<dbReference type="InterPro" id="IPR055348">
    <property type="entry name" value="DctQ"/>
</dbReference>
<evidence type="ECO:0000259" key="10">
    <source>
        <dbReference type="Pfam" id="PF04290"/>
    </source>
</evidence>
<feature type="transmembrane region" description="Helical" evidence="9">
    <location>
        <begin position="290"/>
        <end position="311"/>
    </location>
</feature>